<feature type="compositionally biased region" description="Basic and acidic residues" evidence="1">
    <location>
        <begin position="21"/>
        <end position="33"/>
    </location>
</feature>
<keyword evidence="4" id="KW-1185">Reference proteome</keyword>
<gene>
    <name evidence="3" type="ORF">ABT276_02285</name>
</gene>
<dbReference type="InterPro" id="IPR003741">
    <property type="entry name" value="LUD_dom"/>
</dbReference>
<dbReference type="Gene3D" id="3.40.50.10420">
    <property type="entry name" value="NagB/RpiA/CoA transferase-like"/>
    <property type="match status" value="1"/>
</dbReference>
<proteinExistence type="predicted"/>
<feature type="domain" description="LUD" evidence="2">
    <location>
        <begin position="122"/>
        <end position="213"/>
    </location>
</feature>
<dbReference type="PANTHER" id="PTHR43682">
    <property type="entry name" value="LACTATE UTILIZATION PROTEIN C"/>
    <property type="match status" value="1"/>
</dbReference>
<comment type="caution">
    <text evidence="3">The sequence shown here is derived from an EMBL/GenBank/DDBJ whole genome shotgun (WGS) entry which is preliminary data.</text>
</comment>
<feature type="region of interest" description="Disordered" evidence="1">
    <location>
        <begin position="16"/>
        <end position="43"/>
    </location>
</feature>
<dbReference type="EMBL" id="JBEPBX010000001">
    <property type="protein sequence ID" value="MER6612236.1"/>
    <property type="molecule type" value="Genomic_DNA"/>
</dbReference>
<dbReference type="RefSeq" id="WP_351974687.1">
    <property type="nucleotide sequence ID" value="NZ_JBEPBX010000001.1"/>
</dbReference>
<dbReference type="InterPro" id="IPR037171">
    <property type="entry name" value="NagB/RpiA_transferase-like"/>
</dbReference>
<evidence type="ECO:0000313" key="3">
    <source>
        <dbReference type="EMBL" id="MER6612236.1"/>
    </source>
</evidence>
<evidence type="ECO:0000256" key="1">
    <source>
        <dbReference type="SAM" id="MobiDB-lite"/>
    </source>
</evidence>
<dbReference type="InterPro" id="IPR024185">
    <property type="entry name" value="FTHF_cligase-like_sf"/>
</dbReference>
<dbReference type="Proteomes" id="UP001445472">
    <property type="component" value="Unassembled WGS sequence"/>
</dbReference>
<name>A0ABV1UPN6_9ACTN</name>
<evidence type="ECO:0000259" key="2">
    <source>
        <dbReference type="Pfam" id="PF02589"/>
    </source>
</evidence>
<sequence>MNARDDVLARIRRALADVPDDERPQDVPVDRRYSAGGTPPAGSPDLVRLLAERLTDYGASVRPVTSDEVAAAVAQAVSARGAQSVVVPRGFPPQWQAGPAAERVLTDEPRLPVEQLDRVGGVVTTVATAIAATGTLVLDGGPGQGRRALTLVPDYHLCVVRAEQIVASVPEALARLAPVRPLTFISGPSATSDIELDRVEGVHGPRTLEVLVISDPINPPDTPLEL</sequence>
<dbReference type="SUPFAM" id="SSF100950">
    <property type="entry name" value="NagB/RpiA/CoA transferase-like"/>
    <property type="match status" value="1"/>
</dbReference>
<evidence type="ECO:0000313" key="4">
    <source>
        <dbReference type="Proteomes" id="UP001445472"/>
    </source>
</evidence>
<protein>
    <submittedName>
        <fullName evidence="3">LUD domain-containing protein</fullName>
    </submittedName>
</protein>
<organism evidence="3 4">
    <name type="scientific">Streptomyces xantholiticus</name>
    <dbReference type="NCBI Taxonomy" id="68285"/>
    <lineage>
        <taxon>Bacteria</taxon>
        <taxon>Bacillati</taxon>
        <taxon>Actinomycetota</taxon>
        <taxon>Actinomycetes</taxon>
        <taxon>Kitasatosporales</taxon>
        <taxon>Streptomycetaceae</taxon>
        <taxon>Streptomyces</taxon>
    </lineage>
</organism>
<dbReference type="PANTHER" id="PTHR43682:SF1">
    <property type="entry name" value="LACTATE UTILIZATION PROTEIN C"/>
    <property type="match status" value="1"/>
</dbReference>
<dbReference type="Pfam" id="PF02589">
    <property type="entry name" value="LUD_dom"/>
    <property type="match status" value="1"/>
</dbReference>
<reference evidence="3 4" key="1">
    <citation type="submission" date="2024-06" db="EMBL/GenBank/DDBJ databases">
        <title>The Natural Products Discovery Center: Release of the First 8490 Sequenced Strains for Exploring Actinobacteria Biosynthetic Diversity.</title>
        <authorList>
            <person name="Kalkreuter E."/>
            <person name="Kautsar S.A."/>
            <person name="Yang D."/>
            <person name="Bader C.D."/>
            <person name="Teijaro C.N."/>
            <person name="Fluegel L."/>
            <person name="Davis C.M."/>
            <person name="Simpson J.R."/>
            <person name="Lauterbach L."/>
            <person name="Steele A.D."/>
            <person name="Gui C."/>
            <person name="Meng S."/>
            <person name="Li G."/>
            <person name="Viehrig K."/>
            <person name="Ye F."/>
            <person name="Su P."/>
            <person name="Kiefer A.F."/>
            <person name="Nichols A."/>
            <person name="Cepeda A.J."/>
            <person name="Yan W."/>
            <person name="Fan B."/>
            <person name="Jiang Y."/>
            <person name="Adhikari A."/>
            <person name="Zheng C.-J."/>
            <person name="Schuster L."/>
            <person name="Cowan T.M."/>
            <person name="Smanski M.J."/>
            <person name="Chevrette M.G."/>
            <person name="De Carvalho L.P.S."/>
            <person name="Shen B."/>
        </authorList>
    </citation>
    <scope>NUCLEOTIDE SEQUENCE [LARGE SCALE GENOMIC DNA]</scope>
    <source>
        <strain evidence="3 4">NPDC000837</strain>
    </source>
</reference>
<accession>A0ABV1UPN6</accession>